<dbReference type="AlphaFoldDB" id="A0A8S1M1N5"/>
<dbReference type="OrthoDB" id="289555at2759"/>
<reference evidence="1" key="1">
    <citation type="submission" date="2021-01" db="EMBL/GenBank/DDBJ databases">
        <authorList>
            <consortium name="Genoscope - CEA"/>
            <person name="William W."/>
        </authorList>
    </citation>
    <scope>NUCLEOTIDE SEQUENCE</scope>
</reference>
<accession>A0A8S1M1N5</accession>
<evidence type="ECO:0008006" key="3">
    <source>
        <dbReference type="Google" id="ProtNLM"/>
    </source>
</evidence>
<dbReference type="EMBL" id="CAJJDN010000031">
    <property type="protein sequence ID" value="CAD8073747.1"/>
    <property type="molecule type" value="Genomic_DNA"/>
</dbReference>
<keyword evidence="2" id="KW-1185">Reference proteome</keyword>
<gene>
    <name evidence="1" type="ORF">PSON_ATCC_30995.1.T0310116</name>
</gene>
<comment type="caution">
    <text evidence="1">The sequence shown here is derived from an EMBL/GenBank/DDBJ whole genome shotgun (WGS) entry which is preliminary data.</text>
</comment>
<protein>
    <recommendedName>
        <fullName evidence="3">WD40-repeat-containing domain</fullName>
    </recommendedName>
</protein>
<sequence>MFNNNPQKYINRNDVKEIKKKFDWIVVHSVNRKIPGVTLEQAMQIIAQQIDSSPRIFSRWGNRQNCTNVATWSQILELIETFNQQQETAFDNQIYEQSSFQFIEDKFMQVFFIFILRIMKPSYFQINNQQEKQIFVYYIENMSLIKLKQEFAILIFNNKTLALINVNNFKPILVVSAQSIEKTKKKQTDEFMGILYRLDQQQSKDSWKKQINFYKKKKPLESSFHFERLDTNSSQLKERLDPIMQCKKDIEYLQKVVNLNPWDPQLRPLNPDPKMQLVRKRGQSEHSKRHQVFEQESYKLNTSLQVQLICSKDNNIILVLENLVLQYYQLEYDYNNGDYSLQKYHEFTLNDKIDQIAITQNKWIKQDHCLILKSKQMLVYSMPEFKLLEKINIGQSADTMLSNKIILICQYDGLFSIIKENLRKNKLEQYQSVELQNSTKFNDFKQNEQYHSLVQQKQIKSNDTKQSEQYYSVGVQKQVKFNDLKQSVSSLDYSNKYQFVIFGSMCTLVSIYDIRKGQFIHQFSALNTTQQFNQINDKILKVFVFDSQNQYLVIFTSGQITIWDIQRHKKIQECMKQLPQNKKQQQYYQGLFLENRGMLLLGGFNLQSWVSKINPIQIQDNILDSKSSPIYS</sequence>
<dbReference type="Proteomes" id="UP000692954">
    <property type="component" value="Unassembled WGS sequence"/>
</dbReference>
<organism evidence="1 2">
    <name type="scientific">Paramecium sonneborni</name>
    <dbReference type="NCBI Taxonomy" id="65129"/>
    <lineage>
        <taxon>Eukaryota</taxon>
        <taxon>Sar</taxon>
        <taxon>Alveolata</taxon>
        <taxon>Ciliophora</taxon>
        <taxon>Intramacronucleata</taxon>
        <taxon>Oligohymenophorea</taxon>
        <taxon>Peniculida</taxon>
        <taxon>Parameciidae</taxon>
        <taxon>Paramecium</taxon>
    </lineage>
</organism>
<name>A0A8S1M1N5_9CILI</name>
<proteinExistence type="predicted"/>
<evidence type="ECO:0000313" key="1">
    <source>
        <dbReference type="EMBL" id="CAD8073747.1"/>
    </source>
</evidence>
<evidence type="ECO:0000313" key="2">
    <source>
        <dbReference type="Proteomes" id="UP000692954"/>
    </source>
</evidence>